<dbReference type="PANTHER" id="PTHR13303">
    <property type="entry name" value="PREFOLDIN SUBUNIT 2"/>
    <property type="match status" value="1"/>
</dbReference>
<dbReference type="Pfam" id="PF01920">
    <property type="entry name" value="Prefoldin_2"/>
    <property type="match status" value="1"/>
</dbReference>
<evidence type="ECO:0000313" key="8">
    <source>
        <dbReference type="EMBL" id="KAK6641025.1"/>
    </source>
</evidence>
<dbReference type="InterPro" id="IPR002777">
    <property type="entry name" value="PFD_beta-like"/>
</dbReference>
<evidence type="ECO:0000256" key="5">
    <source>
        <dbReference type="SAM" id="Coils"/>
    </source>
</evidence>
<comment type="subunit">
    <text evidence="2">Heterohexamer of two PFD-alpha type and four PFD-beta type subunits.</text>
</comment>
<evidence type="ECO:0000313" key="9">
    <source>
        <dbReference type="Proteomes" id="UP001359485"/>
    </source>
</evidence>
<proteinExistence type="inferred from homology"/>
<evidence type="ECO:0000313" key="7">
    <source>
        <dbReference type="EMBL" id="KAK6636902.1"/>
    </source>
</evidence>
<comment type="caution">
    <text evidence="7">The sequence shown here is derived from an EMBL/GenBank/DDBJ whole genome shotgun (WGS) entry which is preliminary data.</text>
</comment>
<comment type="similarity">
    <text evidence="1">Belongs to the prefoldin subunit beta family.</text>
</comment>
<keyword evidence="5" id="KW-0175">Coiled coil</keyword>
<dbReference type="InterPro" id="IPR027235">
    <property type="entry name" value="PFD2"/>
</dbReference>
<dbReference type="CDD" id="cd23163">
    <property type="entry name" value="Prefoldin_2"/>
    <property type="match status" value="1"/>
</dbReference>
<feature type="coiled-coil region" evidence="5">
    <location>
        <begin position="26"/>
        <end position="60"/>
    </location>
</feature>
<evidence type="ECO:0000256" key="2">
    <source>
        <dbReference type="ARBA" id="ARBA00011695"/>
    </source>
</evidence>
<evidence type="ECO:0000313" key="10">
    <source>
        <dbReference type="Proteomes" id="UP001372834"/>
    </source>
</evidence>
<dbReference type="EMBL" id="JAWJWE010000004">
    <property type="protein sequence ID" value="KAK6636902.1"/>
    <property type="molecule type" value="Genomic_DNA"/>
</dbReference>
<reference evidence="7 10" key="1">
    <citation type="submission" date="2023-10" db="EMBL/GenBank/DDBJ databases">
        <title>Genomes of two closely related lineages of the louse Polyplax serrata with different host specificities.</title>
        <authorList>
            <person name="Martinu J."/>
            <person name="Tarabai H."/>
            <person name="Stefka J."/>
            <person name="Hypsa V."/>
        </authorList>
    </citation>
    <scope>NUCLEOTIDE SEQUENCE [LARGE SCALE GENOMIC DNA]</scope>
    <source>
        <strain evidence="8">98ZLc_SE</strain>
        <strain evidence="7">HR10_N</strain>
    </source>
</reference>
<evidence type="ECO:0008006" key="11">
    <source>
        <dbReference type="Google" id="ProtNLM"/>
    </source>
</evidence>
<evidence type="ECO:0000256" key="6">
    <source>
        <dbReference type="SAM" id="MobiDB-lite"/>
    </source>
</evidence>
<feature type="compositionally biased region" description="Low complexity" evidence="6">
    <location>
        <begin position="138"/>
        <end position="155"/>
    </location>
</feature>
<sequence>MTSNNESSKKGKNSKPKTNEEILLGFQKLRGEQRFLTNKLNELELELHEHRIVIDTLKDVDGDRKCFRMIGGILCEKTVKDVLPTLKTNEENLIKVVESLNQQLIAKGTEINKYKDDHNVKFKHVDELNDVQENQNQTEGNSETGSATTSGTAKSGAGGVLVS</sequence>
<name>A0AAN8PL09_POLSC</name>
<dbReference type="GO" id="GO:0016272">
    <property type="term" value="C:prefoldin complex"/>
    <property type="evidence" value="ECO:0007669"/>
    <property type="project" value="InterPro"/>
</dbReference>
<dbReference type="AlphaFoldDB" id="A0AAN8PL09"/>
<evidence type="ECO:0000256" key="1">
    <source>
        <dbReference type="ARBA" id="ARBA00008045"/>
    </source>
</evidence>
<feature type="region of interest" description="Disordered" evidence="6">
    <location>
        <begin position="133"/>
        <end position="163"/>
    </location>
</feature>
<dbReference type="FunFam" id="1.10.287.370:FF:000002">
    <property type="entry name" value="Prefoldin subunit 2"/>
    <property type="match status" value="1"/>
</dbReference>
<accession>A0AAN8PL09</accession>
<evidence type="ECO:0000256" key="3">
    <source>
        <dbReference type="ARBA" id="ARBA00023186"/>
    </source>
</evidence>
<comment type="function">
    <text evidence="4">Binds specifically to cytosolic chaperonin (c-CPN) and transfers target proteins to it. Binds to nascent polypeptide chain and promotes folding in an environment in which there are many competing pathways for nonnative proteins.</text>
</comment>
<protein>
    <recommendedName>
        <fullName evidence="11">Prefoldin subunit 2</fullName>
    </recommendedName>
</protein>
<dbReference type="Proteomes" id="UP001372834">
    <property type="component" value="Unassembled WGS sequence"/>
</dbReference>
<keyword evidence="3" id="KW-0143">Chaperone</keyword>
<dbReference type="Proteomes" id="UP001359485">
    <property type="component" value="Unassembled WGS sequence"/>
</dbReference>
<gene>
    <name evidence="7" type="ORF">RUM43_010566</name>
    <name evidence="8" type="ORF">RUM44_012724</name>
</gene>
<dbReference type="SUPFAM" id="SSF46579">
    <property type="entry name" value="Prefoldin"/>
    <property type="match status" value="1"/>
</dbReference>
<keyword evidence="9" id="KW-1185">Reference proteome</keyword>
<organism evidence="7 10">
    <name type="scientific">Polyplax serrata</name>
    <name type="common">Common mouse louse</name>
    <dbReference type="NCBI Taxonomy" id="468196"/>
    <lineage>
        <taxon>Eukaryota</taxon>
        <taxon>Metazoa</taxon>
        <taxon>Ecdysozoa</taxon>
        <taxon>Arthropoda</taxon>
        <taxon>Hexapoda</taxon>
        <taxon>Insecta</taxon>
        <taxon>Pterygota</taxon>
        <taxon>Neoptera</taxon>
        <taxon>Paraneoptera</taxon>
        <taxon>Psocodea</taxon>
        <taxon>Troctomorpha</taxon>
        <taxon>Phthiraptera</taxon>
        <taxon>Anoplura</taxon>
        <taxon>Polyplacidae</taxon>
        <taxon>Polyplax</taxon>
    </lineage>
</organism>
<dbReference type="Gene3D" id="1.10.287.370">
    <property type="match status" value="1"/>
</dbReference>
<evidence type="ECO:0000256" key="4">
    <source>
        <dbReference type="ARBA" id="ARBA00024667"/>
    </source>
</evidence>
<dbReference type="GO" id="GO:0051082">
    <property type="term" value="F:unfolded protein binding"/>
    <property type="evidence" value="ECO:0007669"/>
    <property type="project" value="InterPro"/>
</dbReference>
<dbReference type="GO" id="GO:0006457">
    <property type="term" value="P:protein folding"/>
    <property type="evidence" value="ECO:0007669"/>
    <property type="project" value="InterPro"/>
</dbReference>
<dbReference type="EMBL" id="JAWJWF010000001">
    <property type="protein sequence ID" value="KAK6641025.1"/>
    <property type="molecule type" value="Genomic_DNA"/>
</dbReference>
<dbReference type="InterPro" id="IPR009053">
    <property type="entry name" value="Prefoldin"/>
</dbReference>